<sequence>MYLSCKLLFKYEKKDRDGVRKQFMENKVIICARIGFDMTIKNNHIRFIIHTCTPDNLKSYYQESGLVGCDQNRIYCRFYHQVKSRSN</sequence>
<reference evidence="2" key="1">
    <citation type="submission" date="2016-11" db="UniProtKB">
        <authorList>
            <consortium name="WormBaseParasite"/>
        </authorList>
    </citation>
    <scope>IDENTIFICATION</scope>
    <source>
        <strain evidence="2">KR3021</strain>
    </source>
</reference>
<evidence type="ECO:0000313" key="1">
    <source>
        <dbReference type="Proteomes" id="UP000095286"/>
    </source>
</evidence>
<evidence type="ECO:0000313" key="2">
    <source>
        <dbReference type="WBParaSite" id="RSKR_0001126000.1"/>
    </source>
</evidence>
<organism evidence="1 2">
    <name type="scientific">Rhabditophanes sp. KR3021</name>
    <dbReference type="NCBI Taxonomy" id="114890"/>
    <lineage>
        <taxon>Eukaryota</taxon>
        <taxon>Metazoa</taxon>
        <taxon>Ecdysozoa</taxon>
        <taxon>Nematoda</taxon>
        <taxon>Chromadorea</taxon>
        <taxon>Rhabditida</taxon>
        <taxon>Tylenchina</taxon>
        <taxon>Panagrolaimomorpha</taxon>
        <taxon>Strongyloidoidea</taxon>
        <taxon>Alloionematidae</taxon>
        <taxon>Rhabditophanes</taxon>
    </lineage>
</organism>
<dbReference type="Proteomes" id="UP000095286">
    <property type="component" value="Unplaced"/>
</dbReference>
<proteinExistence type="predicted"/>
<name>A0AC35UGG2_9BILA</name>
<accession>A0AC35UGG2</accession>
<protein>
    <submittedName>
        <fullName evidence="2">Helicase C-terminal domain-containing protein</fullName>
    </submittedName>
</protein>
<dbReference type="WBParaSite" id="RSKR_0001126000.1">
    <property type="protein sequence ID" value="RSKR_0001126000.1"/>
    <property type="gene ID" value="RSKR_0001126000"/>
</dbReference>